<dbReference type="Gene3D" id="3.40.50.300">
    <property type="entry name" value="P-loop containing nucleotide triphosphate hydrolases"/>
    <property type="match status" value="1"/>
</dbReference>
<organism evidence="14 15">
    <name type="scientific">Holothuria leucospilota</name>
    <name type="common">Black long sea cucumber</name>
    <name type="synonym">Mertensiothuria leucospilota</name>
    <dbReference type="NCBI Taxonomy" id="206669"/>
    <lineage>
        <taxon>Eukaryota</taxon>
        <taxon>Metazoa</taxon>
        <taxon>Echinodermata</taxon>
        <taxon>Eleutherozoa</taxon>
        <taxon>Echinozoa</taxon>
        <taxon>Holothuroidea</taxon>
        <taxon>Aspidochirotacea</taxon>
        <taxon>Aspidochirotida</taxon>
        <taxon>Holothuriidae</taxon>
        <taxon>Holothuria</taxon>
    </lineage>
</organism>
<dbReference type="GO" id="GO:0030030">
    <property type="term" value="P:cell projection organization"/>
    <property type="evidence" value="ECO:0007669"/>
    <property type="project" value="UniProtKB-KW"/>
</dbReference>
<dbReference type="GO" id="GO:0015031">
    <property type="term" value="P:protein transport"/>
    <property type="evidence" value="ECO:0007669"/>
    <property type="project" value="UniProtKB-KW"/>
</dbReference>
<keyword evidence="15" id="KW-1185">Reference proteome</keyword>
<evidence type="ECO:0000256" key="7">
    <source>
        <dbReference type="ARBA" id="ARBA00022794"/>
    </source>
</evidence>
<keyword evidence="7" id="KW-0970">Cilium biogenesis/degradation</keyword>
<keyword evidence="12" id="KW-0966">Cell projection</keyword>
<keyword evidence="11" id="KW-0206">Cytoskeleton</keyword>
<evidence type="ECO:0000313" key="15">
    <source>
        <dbReference type="Proteomes" id="UP001152320"/>
    </source>
</evidence>
<comment type="caution">
    <text evidence="14">The sequence shown here is derived from an EMBL/GenBank/DDBJ whole genome shotgun (WGS) entry which is preliminary data.</text>
</comment>
<evidence type="ECO:0000256" key="9">
    <source>
        <dbReference type="ARBA" id="ARBA00023069"/>
    </source>
</evidence>
<dbReference type="GO" id="GO:0006887">
    <property type="term" value="P:exocytosis"/>
    <property type="evidence" value="ECO:0007669"/>
    <property type="project" value="UniProtKB-KW"/>
</dbReference>
<name>A0A9Q0YEV9_HOLLE</name>
<evidence type="ECO:0000256" key="2">
    <source>
        <dbReference type="ARBA" id="ARBA00006270"/>
    </source>
</evidence>
<keyword evidence="8" id="KW-0653">Protein transport</keyword>
<comment type="subcellular location">
    <subcellularLocation>
        <location evidence="1">Cytoplasm</location>
        <location evidence="1">Cytoskeleton</location>
        <location evidence="1">Cilium basal body</location>
    </subcellularLocation>
</comment>
<protein>
    <recommendedName>
        <fullName evidence="3">Ciliogenesis and planar polarity effector 2</fullName>
    </recommendedName>
    <alternativeName>
        <fullName evidence="13">REM2- and Rab-like small GTPase 1</fullName>
    </alternativeName>
</protein>
<dbReference type="GO" id="GO:0005525">
    <property type="term" value="F:GTP binding"/>
    <property type="evidence" value="ECO:0007669"/>
    <property type="project" value="UniProtKB-KW"/>
</dbReference>
<dbReference type="InterPro" id="IPR001806">
    <property type="entry name" value="Small_GTPase"/>
</dbReference>
<dbReference type="AlphaFoldDB" id="A0A9Q0YEV9"/>
<dbReference type="PROSITE" id="PS51419">
    <property type="entry name" value="RAB"/>
    <property type="match status" value="1"/>
</dbReference>
<dbReference type="InterPro" id="IPR039677">
    <property type="entry name" value="RSG1"/>
</dbReference>
<evidence type="ECO:0000256" key="5">
    <source>
        <dbReference type="ARBA" id="ARBA00022483"/>
    </source>
</evidence>
<sequence>MSSVDEGLILPDWYKSKDGKQYISSVFKGGKRKIFGFLERPAIAPQITPELKFFKIRLIGKSGVGKTSTVAKLTGQPAPRSHCETPGIISSVAYWPVKLKVTGKVFLLRLQFWDAGDNIAKKYDHIHPACRENADATLFLFSYVDRSSFLDLHKQLNDTTEDFSNTLRVIVGTKFDQSFRSEITSKELKDFQKQWKIPLLSVTNVHKTETDSGHIVTETCNDLNDVAPSLNRLCEYLLAYDMIKQGLLEDYPWVQTEVKPTEDDDSDLEATYV</sequence>
<dbReference type="PANTHER" id="PTHR14983">
    <property type="entry name" value="CILIOGENESIS AND PLANAR POLARITY EFFECTOR 2"/>
    <property type="match status" value="1"/>
</dbReference>
<keyword evidence="4" id="KW-0813">Transport</keyword>
<keyword evidence="10" id="KW-0342">GTP-binding</keyword>
<evidence type="ECO:0000256" key="3">
    <source>
        <dbReference type="ARBA" id="ARBA00021423"/>
    </source>
</evidence>
<evidence type="ECO:0000313" key="14">
    <source>
        <dbReference type="EMBL" id="KAJ8021463.1"/>
    </source>
</evidence>
<evidence type="ECO:0000256" key="13">
    <source>
        <dbReference type="ARBA" id="ARBA00030243"/>
    </source>
</evidence>
<keyword evidence="9" id="KW-0969">Cilium</keyword>
<evidence type="ECO:0000256" key="11">
    <source>
        <dbReference type="ARBA" id="ARBA00023212"/>
    </source>
</evidence>
<dbReference type="SUPFAM" id="SSF52540">
    <property type="entry name" value="P-loop containing nucleoside triphosphate hydrolases"/>
    <property type="match status" value="1"/>
</dbReference>
<dbReference type="EMBL" id="JAIZAY010000021">
    <property type="protein sequence ID" value="KAJ8021463.1"/>
    <property type="molecule type" value="Genomic_DNA"/>
</dbReference>
<dbReference type="PANTHER" id="PTHR14983:SF1">
    <property type="entry name" value="CILIOGENESIS AND PLANAR POLARITY EFFECTOR 2"/>
    <property type="match status" value="1"/>
</dbReference>
<evidence type="ECO:0000256" key="6">
    <source>
        <dbReference type="ARBA" id="ARBA00022490"/>
    </source>
</evidence>
<keyword evidence="5" id="KW-0268">Exocytosis</keyword>
<reference evidence="14" key="1">
    <citation type="submission" date="2021-10" db="EMBL/GenBank/DDBJ databases">
        <title>Tropical sea cucumber genome reveals ecological adaptation and Cuvierian tubules defense mechanism.</title>
        <authorList>
            <person name="Chen T."/>
        </authorList>
    </citation>
    <scope>NUCLEOTIDE SEQUENCE</scope>
    <source>
        <strain evidence="14">Nanhai2018</strain>
        <tissue evidence="14">Muscle</tissue>
    </source>
</reference>
<dbReference type="Pfam" id="PF00071">
    <property type="entry name" value="Ras"/>
    <property type="match status" value="1"/>
</dbReference>
<accession>A0A9Q0YEV9</accession>
<dbReference type="SMART" id="SM00175">
    <property type="entry name" value="RAB"/>
    <property type="match status" value="1"/>
</dbReference>
<evidence type="ECO:0000256" key="12">
    <source>
        <dbReference type="ARBA" id="ARBA00023273"/>
    </source>
</evidence>
<dbReference type="PRINTS" id="PR00449">
    <property type="entry name" value="RASTRNSFRMNG"/>
</dbReference>
<comment type="similarity">
    <text evidence="2">Belongs to the small GTPase superfamily. Rab family.</text>
</comment>
<proteinExistence type="inferred from homology"/>
<evidence type="ECO:0000256" key="1">
    <source>
        <dbReference type="ARBA" id="ARBA00004120"/>
    </source>
</evidence>
<keyword evidence="6" id="KW-0963">Cytoplasm</keyword>
<dbReference type="InterPro" id="IPR027417">
    <property type="entry name" value="P-loop_NTPase"/>
</dbReference>
<evidence type="ECO:0000256" key="8">
    <source>
        <dbReference type="ARBA" id="ARBA00022927"/>
    </source>
</evidence>
<keyword evidence="10" id="KW-0547">Nucleotide-binding</keyword>
<evidence type="ECO:0000256" key="10">
    <source>
        <dbReference type="ARBA" id="ARBA00023134"/>
    </source>
</evidence>
<dbReference type="OrthoDB" id="10266641at2759"/>
<dbReference type="Proteomes" id="UP001152320">
    <property type="component" value="Chromosome 21"/>
</dbReference>
<dbReference type="GO" id="GO:0003924">
    <property type="term" value="F:GTPase activity"/>
    <property type="evidence" value="ECO:0007669"/>
    <property type="project" value="InterPro"/>
</dbReference>
<evidence type="ECO:0000256" key="4">
    <source>
        <dbReference type="ARBA" id="ARBA00022448"/>
    </source>
</evidence>
<gene>
    <name evidence="14" type="ORF">HOLleu_38677</name>
</gene>